<reference evidence="1" key="1">
    <citation type="submission" date="2016-04" db="EMBL/GenBank/DDBJ databases">
        <title>Fast-growing isolate from the root nodules of Vavilovia formosa.</title>
        <authorList>
            <person name="Kimeklis A."/>
            <person name="Safronova V."/>
            <person name="Belimov A."/>
            <person name="Andronov E."/>
        </authorList>
    </citation>
    <scope>NUCLEOTIDE SEQUENCE [LARGE SCALE GENOMIC DNA]</scope>
    <source>
        <strain evidence="1">Vaf-46</strain>
    </source>
</reference>
<accession>A0A179BMB7</accession>
<gene>
    <name evidence="1" type="ORF">A4U53_26585</name>
</gene>
<proteinExistence type="predicted"/>
<comment type="caution">
    <text evidence="1">The sequence shown here is derived from an EMBL/GenBank/DDBJ whole genome shotgun (WGS) entry which is preliminary data.</text>
</comment>
<dbReference type="EMBL" id="LWBS01000338">
    <property type="protein sequence ID" value="OAP92144.1"/>
    <property type="molecule type" value="Genomic_DNA"/>
</dbReference>
<sequence length="208" mass="24132">MIIVISFLRVLYGREPFCASGPEEHCLREWMSALGGWVAVGAAIPTVWFLSRQVRDAEKQHRTMVSIQTRPTYMLAKKAAETSANIRVQCEETLGRWQVAKLPQNFDSLRSAIERLKFLRDLVDRTEFVRVQTEIEFTHMRHEQLISSIEEATRGVERDFEEINIERVPIAREAVVGSHKNAVMYLQQVHDICNSYVSDFDRITEHLR</sequence>
<protein>
    <submittedName>
        <fullName evidence="1">Uncharacterized protein</fullName>
    </submittedName>
</protein>
<name>A0A179BMB7_RHILE</name>
<evidence type="ECO:0000313" key="1">
    <source>
        <dbReference type="EMBL" id="OAP92144.1"/>
    </source>
</evidence>
<organism evidence="1">
    <name type="scientific">Rhizobium leguminosarum</name>
    <dbReference type="NCBI Taxonomy" id="384"/>
    <lineage>
        <taxon>Bacteria</taxon>
        <taxon>Pseudomonadati</taxon>
        <taxon>Pseudomonadota</taxon>
        <taxon>Alphaproteobacteria</taxon>
        <taxon>Hyphomicrobiales</taxon>
        <taxon>Rhizobiaceae</taxon>
        <taxon>Rhizobium/Agrobacterium group</taxon>
        <taxon>Rhizobium</taxon>
    </lineage>
</organism>
<dbReference type="AlphaFoldDB" id="A0A179BMB7"/>